<dbReference type="EMBL" id="FNGO01000002">
    <property type="protein sequence ID" value="SDL22693.1"/>
    <property type="molecule type" value="Genomic_DNA"/>
</dbReference>
<proteinExistence type="predicted"/>
<dbReference type="Gene3D" id="2.60.120.10">
    <property type="entry name" value="Jelly Rolls"/>
    <property type="match status" value="1"/>
</dbReference>
<dbReference type="Proteomes" id="UP000199476">
    <property type="component" value="Unassembled WGS sequence"/>
</dbReference>
<sequence length="107" mass="11966">MQDSTVYNIQETIEYQKNSIVSKTVIDMDTGTVTLFAFDEGQNLSEHSAPHEAMVHVIDGVGEYTIGSETHRVKAGEMIVMPADIPHSVRAPEKFKMVLIMIENIEE</sequence>
<dbReference type="OrthoDB" id="9793184at2"/>
<organism evidence="2 3">
    <name type="scientific">Halarsenatibacter silvermanii</name>
    <dbReference type="NCBI Taxonomy" id="321763"/>
    <lineage>
        <taxon>Bacteria</taxon>
        <taxon>Bacillati</taxon>
        <taxon>Bacillota</taxon>
        <taxon>Clostridia</taxon>
        <taxon>Halanaerobiales</taxon>
        <taxon>Halarsenatibacteraceae</taxon>
        <taxon>Halarsenatibacter</taxon>
    </lineage>
</organism>
<evidence type="ECO:0000313" key="3">
    <source>
        <dbReference type="Proteomes" id="UP000199476"/>
    </source>
</evidence>
<feature type="domain" description="Cupin type-2" evidence="1">
    <location>
        <begin position="35"/>
        <end position="102"/>
    </location>
</feature>
<dbReference type="STRING" id="321763.SAMN04488692_102167"/>
<dbReference type="InterPro" id="IPR013096">
    <property type="entry name" value="Cupin_2"/>
</dbReference>
<protein>
    <submittedName>
        <fullName evidence="2">Cupin domain-containing protein</fullName>
    </submittedName>
</protein>
<evidence type="ECO:0000313" key="2">
    <source>
        <dbReference type="EMBL" id="SDL22693.1"/>
    </source>
</evidence>
<dbReference type="CDD" id="cd02230">
    <property type="entry name" value="cupin_HP0902-like"/>
    <property type="match status" value="1"/>
</dbReference>
<reference evidence="2 3" key="1">
    <citation type="submission" date="2016-10" db="EMBL/GenBank/DDBJ databases">
        <authorList>
            <person name="de Groot N.N."/>
        </authorList>
    </citation>
    <scope>NUCLEOTIDE SEQUENCE [LARGE SCALE GENOMIC DNA]</scope>
    <source>
        <strain evidence="2 3">SLAS-1</strain>
    </source>
</reference>
<dbReference type="InterPro" id="IPR014710">
    <property type="entry name" value="RmlC-like_jellyroll"/>
</dbReference>
<dbReference type="SUPFAM" id="SSF51182">
    <property type="entry name" value="RmlC-like cupins"/>
    <property type="match status" value="1"/>
</dbReference>
<dbReference type="Pfam" id="PF07883">
    <property type="entry name" value="Cupin_2"/>
    <property type="match status" value="1"/>
</dbReference>
<accession>A0A1G9ICY4</accession>
<gene>
    <name evidence="2" type="ORF">SAMN04488692_102167</name>
</gene>
<evidence type="ECO:0000259" key="1">
    <source>
        <dbReference type="Pfam" id="PF07883"/>
    </source>
</evidence>
<dbReference type="PANTHER" id="PTHR37694">
    <property type="entry name" value="SLR8022 PROTEIN"/>
    <property type="match status" value="1"/>
</dbReference>
<dbReference type="InterPro" id="IPR011051">
    <property type="entry name" value="RmlC_Cupin_sf"/>
</dbReference>
<dbReference type="AlphaFoldDB" id="A0A1G9ICY4"/>
<keyword evidence="3" id="KW-1185">Reference proteome</keyword>
<name>A0A1G9ICY4_9FIRM</name>
<dbReference type="PANTHER" id="PTHR37694:SF1">
    <property type="entry name" value="SLR8022 PROTEIN"/>
    <property type="match status" value="1"/>
</dbReference>
<dbReference type="RefSeq" id="WP_089758069.1">
    <property type="nucleotide sequence ID" value="NZ_FNGO01000002.1"/>
</dbReference>